<gene>
    <name evidence="2" type="ORF">RV04_GL001543</name>
</gene>
<dbReference type="Proteomes" id="UP000182077">
    <property type="component" value="Unassembled WGS sequence"/>
</dbReference>
<accession>A0A1L8T8S7</accession>
<keyword evidence="3" id="KW-1185">Reference proteome</keyword>
<comment type="caution">
    <text evidence="2">The sequence shown here is derived from an EMBL/GenBank/DDBJ whole genome shotgun (WGS) entry which is preliminary data.</text>
</comment>
<reference evidence="2 3" key="1">
    <citation type="submission" date="2014-12" db="EMBL/GenBank/DDBJ databases">
        <title>Draft genome sequences of 29 type strains of Enterococci.</title>
        <authorList>
            <person name="Zhong Z."/>
            <person name="Sun Z."/>
            <person name="Liu W."/>
            <person name="Zhang W."/>
            <person name="Zhang H."/>
        </authorList>
    </citation>
    <scope>NUCLEOTIDE SEQUENCE [LARGE SCALE GENOMIC DNA]</scope>
    <source>
        <strain evidence="2 3">DSM 17122</strain>
    </source>
</reference>
<dbReference type="OrthoDB" id="2347503at2"/>
<name>A0A1L8T8S7_9ENTE</name>
<dbReference type="RefSeq" id="WP_071858856.1">
    <property type="nucleotide sequence ID" value="NZ_JBHSHK010000003.1"/>
</dbReference>
<protein>
    <submittedName>
        <fullName evidence="2">Uncharacterized protein</fullName>
    </submittedName>
</protein>
<proteinExistence type="predicted"/>
<evidence type="ECO:0000313" key="3">
    <source>
        <dbReference type="Proteomes" id="UP000182077"/>
    </source>
</evidence>
<keyword evidence="1" id="KW-0175">Coiled coil</keyword>
<organism evidence="2 3">
    <name type="scientific">Enterococcus hermanniensis</name>
    <dbReference type="NCBI Taxonomy" id="249189"/>
    <lineage>
        <taxon>Bacteria</taxon>
        <taxon>Bacillati</taxon>
        <taxon>Bacillota</taxon>
        <taxon>Bacilli</taxon>
        <taxon>Lactobacillales</taxon>
        <taxon>Enterococcaceae</taxon>
        <taxon>Enterococcus</taxon>
    </lineage>
</organism>
<evidence type="ECO:0000313" key="2">
    <source>
        <dbReference type="EMBL" id="OJG40646.1"/>
    </source>
</evidence>
<evidence type="ECO:0000256" key="1">
    <source>
        <dbReference type="SAM" id="Coils"/>
    </source>
</evidence>
<sequence>MNKLSNGRENMSKEQLMGVCDQLEQELVGAQAVNKAYKKHLEQVIEYHSVEKYRSIVQKNREAAATAPQ</sequence>
<dbReference type="AlphaFoldDB" id="A0A1L8T8S7"/>
<feature type="coiled-coil region" evidence="1">
    <location>
        <begin position="13"/>
        <end position="40"/>
    </location>
</feature>
<dbReference type="EMBL" id="JXKQ01000038">
    <property type="protein sequence ID" value="OJG40646.1"/>
    <property type="molecule type" value="Genomic_DNA"/>
</dbReference>